<keyword evidence="6" id="KW-1133">Transmembrane helix</keyword>
<dbReference type="InParanoid" id="A0A151ZD04"/>
<keyword evidence="7 9" id="KW-0496">Mitochondrion</keyword>
<comment type="subcellular location">
    <subcellularLocation>
        <location evidence="1 9">Mitochondrion inner membrane</location>
        <topology evidence="1 9">Multi-pass membrane protein</topology>
    </subcellularLocation>
</comment>
<keyword evidence="11" id="KW-1185">Reference proteome</keyword>
<evidence type="ECO:0000256" key="1">
    <source>
        <dbReference type="ARBA" id="ARBA00004448"/>
    </source>
</evidence>
<accession>A0A151ZD04</accession>
<comment type="similarity">
    <text evidence="2 9">Belongs to the mitochondrial pyruvate carrier (MPC) (TC 2.A.105) family.</text>
</comment>
<evidence type="ECO:0000256" key="8">
    <source>
        <dbReference type="ARBA" id="ARBA00023136"/>
    </source>
</evidence>
<evidence type="ECO:0000256" key="9">
    <source>
        <dbReference type="RuleBase" id="RU363100"/>
    </source>
</evidence>
<comment type="function">
    <text evidence="9">Mediates the uptake of pyruvate into mitochondria.</text>
</comment>
<dbReference type="Proteomes" id="UP000076078">
    <property type="component" value="Unassembled WGS sequence"/>
</dbReference>
<evidence type="ECO:0000256" key="6">
    <source>
        <dbReference type="ARBA" id="ARBA00022989"/>
    </source>
</evidence>
<evidence type="ECO:0000256" key="2">
    <source>
        <dbReference type="ARBA" id="ARBA00006416"/>
    </source>
</evidence>
<dbReference type="Pfam" id="PF03650">
    <property type="entry name" value="MPC"/>
    <property type="match status" value="1"/>
</dbReference>
<keyword evidence="8" id="KW-0472">Membrane</keyword>
<name>A0A151ZD04_TIELA</name>
<dbReference type="STRING" id="361077.A0A151ZD04"/>
<evidence type="ECO:0000313" key="11">
    <source>
        <dbReference type="Proteomes" id="UP000076078"/>
    </source>
</evidence>
<sequence length="132" mass="14793">MLKALLNKYTGNQIICSSPLVLRFFERNPKLAFLNNVTNLAPLMKWSLSIVPLSQMITGSKPPQNIDINQSYSLCATGSIWTYYSTLIQPQNTGTKMLAACNGAMALCHGSNIYRRMKYDKDQEALKTQAQK</sequence>
<keyword evidence="5 9" id="KW-0999">Mitochondrion inner membrane</keyword>
<dbReference type="InterPro" id="IPR005336">
    <property type="entry name" value="MPC"/>
</dbReference>
<keyword evidence="4" id="KW-0812">Transmembrane</keyword>
<dbReference type="GO" id="GO:0006850">
    <property type="term" value="P:pyruvate import into mitochondria"/>
    <property type="evidence" value="ECO:0007669"/>
    <property type="project" value="InterPro"/>
</dbReference>
<dbReference type="AlphaFoldDB" id="A0A151ZD04"/>
<keyword evidence="3 9" id="KW-0813">Transport</keyword>
<dbReference type="GO" id="GO:0005743">
    <property type="term" value="C:mitochondrial inner membrane"/>
    <property type="evidence" value="ECO:0007669"/>
    <property type="project" value="UniProtKB-SubCell"/>
</dbReference>
<evidence type="ECO:0000256" key="7">
    <source>
        <dbReference type="ARBA" id="ARBA00023128"/>
    </source>
</evidence>
<evidence type="ECO:0000256" key="3">
    <source>
        <dbReference type="ARBA" id="ARBA00022448"/>
    </source>
</evidence>
<evidence type="ECO:0000313" key="10">
    <source>
        <dbReference type="EMBL" id="KYQ91809.1"/>
    </source>
</evidence>
<dbReference type="OrthoDB" id="869189at2759"/>
<proteinExistence type="inferred from homology"/>
<evidence type="ECO:0000256" key="5">
    <source>
        <dbReference type="ARBA" id="ARBA00022792"/>
    </source>
</evidence>
<comment type="caution">
    <text evidence="10">The sequence shown here is derived from an EMBL/GenBank/DDBJ whole genome shotgun (WGS) entry which is preliminary data.</text>
</comment>
<dbReference type="OMA" id="MKWSLSI"/>
<gene>
    <name evidence="10" type="ORF">DLAC_07604</name>
</gene>
<protein>
    <recommendedName>
        <fullName evidence="9">Mitochondrial pyruvate carrier</fullName>
    </recommendedName>
</protein>
<dbReference type="EMBL" id="LODT01000034">
    <property type="protein sequence ID" value="KYQ91809.1"/>
    <property type="molecule type" value="Genomic_DNA"/>
</dbReference>
<evidence type="ECO:0000256" key="4">
    <source>
        <dbReference type="ARBA" id="ARBA00022692"/>
    </source>
</evidence>
<reference evidence="10 11" key="1">
    <citation type="submission" date="2015-12" db="EMBL/GenBank/DDBJ databases">
        <title>Dictyostelia acquired genes for synthesis and detection of signals that induce cell-type specialization by lateral gene transfer from prokaryotes.</title>
        <authorList>
            <person name="Gloeckner G."/>
            <person name="Schaap P."/>
        </authorList>
    </citation>
    <scope>NUCLEOTIDE SEQUENCE [LARGE SCALE GENOMIC DNA]</scope>
    <source>
        <strain evidence="10 11">TK</strain>
    </source>
</reference>
<organism evidence="10 11">
    <name type="scientific">Tieghemostelium lacteum</name>
    <name type="common">Slime mold</name>
    <name type="synonym">Dictyostelium lacteum</name>
    <dbReference type="NCBI Taxonomy" id="361077"/>
    <lineage>
        <taxon>Eukaryota</taxon>
        <taxon>Amoebozoa</taxon>
        <taxon>Evosea</taxon>
        <taxon>Eumycetozoa</taxon>
        <taxon>Dictyostelia</taxon>
        <taxon>Dictyosteliales</taxon>
        <taxon>Raperosteliaceae</taxon>
        <taxon>Tieghemostelium</taxon>
    </lineage>
</organism>